<proteinExistence type="predicted"/>
<dbReference type="AlphaFoldDB" id="A0A2N8L3U2"/>
<gene>
    <name evidence="2" type="ORF">C1O66_03090</name>
</gene>
<keyword evidence="1" id="KW-0472">Membrane</keyword>
<evidence type="ECO:0000313" key="2">
    <source>
        <dbReference type="EMBL" id="PND40375.1"/>
    </source>
</evidence>
<accession>A0A2N8L3U2</accession>
<dbReference type="EMBL" id="POSP01000001">
    <property type="protein sequence ID" value="PND40375.1"/>
    <property type="molecule type" value="Genomic_DNA"/>
</dbReference>
<keyword evidence="3" id="KW-1185">Reference proteome</keyword>
<protein>
    <submittedName>
        <fullName evidence="2">Uncharacterized protein</fullName>
    </submittedName>
</protein>
<comment type="caution">
    <text evidence="2">The sequence shown here is derived from an EMBL/GenBank/DDBJ whole genome shotgun (WGS) entry which is preliminary data.</text>
</comment>
<evidence type="ECO:0000256" key="1">
    <source>
        <dbReference type="SAM" id="Phobius"/>
    </source>
</evidence>
<keyword evidence="1" id="KW-1133">Transmembrane helix</keyword>
<feature type="transmembrane region" description="Helical" evidence="1">
    <location>
        <begin position="48"/>
        <end position="66"/>
    </location>
</feature>
<name>A0A2N8L3U2_9BURK</name>
<reference evidence="2 3" key="1">
    <citation type="submission" date="2018-01" db="EMBL/GenBank/DDBJ databases">
        <title>Draft genome sequence of Paucibacter aquatile CR182 isolated from freshwater of the Nakdong River.</title>
        <authorList>
            <person name="Choi A."/>
            <person name="Chung E.J."/>
        </authorList>
    </citation>
    <scope>NUCLEOTIDE SEQUENCE [LARGE SCALE GENOMIC DNA]</scope>
    <source>
        <strain evidence="2 3">CR182</strain>
    </source>
</reference>
<dbReference type="Proteomes" id="UP000235916">
    <property type="component" value="Unassembled WGS sequence"/>
</dbReference>
<sequence>MQDREIEARKWLAELDEADAKEAASKRDAREEETLAIAREANKYARKANIWAAIAALIAAVAMYFAKS</sequence>
<keyword evidence="1" id="KW-0812">Transmembrane</keyword>
<evidence type="ECO:0000313" key="3">
    <source>
        <dbReference type="Proteomes" id="UP000235916"/>
    </source>
</evidence>
<organism evidence="2 3">
    <name type="scientific">Kinneretia aquatilis</name>
    <dbReference type="NCBI Taxonomy" id="2070761"/>
    <lineage>
        <taxon>Bacteria</taxon>
        <taxon>Pseudomonadati</taxon>
        <taxon>Pseudomonadota</taxon>
        <taxon>Betaproteobacteria</taxon>
        <taxon>Burkholderiales</taxon>
        <taxon>Sphaerotilaceae</taxon>
        <taxon>Roseateles</taxon>
    </lineage>
</organism>